<dbReference type="PROSITE" id="PS01124">
    <property type="entry name" value="HTH_ARAC_FAMILY_2"/>
    <property type="match status" value="1"/>
</dbReference>
<dbReference type="Gene3D" id="3.40.50.2300">
    <property type="match status" value="1"/>
</dbReference>
<dbReference type="OrthoDB" id="9794370at2"/>
<dbReference type="InterPro" id="IPR018062">
    <property type="entry name" value="HTH_AraC-typ_CS"/>
</dbReference>
<keyword evidence="6" id="KW-0597">Phosphoprotein</keyword>
<feature type="domain" description="Response regulatory" evidence="8">
    <location>
        <begin position="3"/>
        <end position="120"/>
    </location>
</feature>
<feature type="modified residue" description="4-aspartylphosphate" evidence="6">
    <location>
        <position position="55"/>
    </location>
</feature>
<keyword evidence="2" id="KW-0805">Transcription regulation</keyword>
<dbReference type="SUPFAM" id="SSF46689">
    <property type="entry name" value="Homeodomain-like"/>
    <property type="match status" value="2"/>
</dbReference>
<dbReference type="SUPFAM" id="SSF52172">
    <property type="entry name" value="CheY-like"/>
    <property type="match status" value="1"/>
</dbReference>
<dbReference type="CDD" id="cd17536">
    <property type="entry name" value="REC_YesN-like"/>
    <property type="match status" value="1"/>
</dbReference>
<dbReference type="PROSITE" id="PS00041">
    <property type="entry name" value="HTH_ARAC_FAMILY_1"/>
    <property type="match status" value="1"/>
</dbReference>
<evidence type="ECO:0000256" key="3">
    <source>
        <dbReference type="ARBA" id="ARBA00023125"/>
    </source>
</evidence>
<dbReference type="SMART" id="SM00342">
    <property type="entry name" value="HTH_ARAC"/>
    <property type="match status" value="1"/>
</dbReference>
<evidence type="ECO:0000256" key="4">
    <source>
        <dbReference type="ARBA" id="ARBA00023163"/>
    </source>
</evidence>
<dbReference type="PRINTS" id="PR00032">
    <property type="entry name" value="HTHARAC"/>
</dbReference>
<organism evidence="9 10">
    <name type="scientific">Acetoanaerobium noterae</name>
    <dbReference type="NCBI Taxonomy" id="745369"/>
    <lineage>
        <taxon>Bacteria</taxon>
        <taxon>Bacillati</taxon>
        <taxon>Bacillota</taxon>
        <taxon>Clostridia</taxon>
        <taxon>Peptostreptococcales</taxon>
        <taxon>Filifactoraceae</taxon>
        <taxon>Acetoanaerobium</taxon>
    </lineage>
</organism>
<dbReference type="GO" id="GO:0000160">
    <property type="term" value="P:phosphorelay signal transduction system"/>
    <property type="evidence" value="ECO:0007669"/>
    <property type="project" value="InterPro"/>
</dbReference>
<keyword evidence="3" id="KW-0238">DNA-binding</keyword>
<dbReference type="RefSeq" id="WP_013360759.1">
    <property type="nucleotide sequence ID" value="NZ_FUYN01000003.1"/>
</dbReference>
<evidence type="ECO:0000313" key="10">
    <source>
        <dbReference type="Proteomes" id="UP000243406"/>
    </source>
</evidence>
<dbReference type="Pfam" id="PF00072">
    <property type="entry name" value="Response_reg"/>
    <property type="match status" value="1"/>
</dbReference>
<comment type="function">
    <text evidence="5">May play the central regulatory role in sporulation. It may be an element of the effector pathway responsible for the activation of sporulation genes in response to nutritional stress. Spo0A may act in concert with spo0H (a sigma factor) to control the expression of some genes that are critical to the sporulation process.</text>
</comment>
<keyword evidence="10" id="KW-1185">Reference proteome</keyword>
<dbReference type="EMBL" id="FUYN01000003">
    <property type="protein sequence ID" value="SKB50484.1"/>
    <property type="molecule type" value="Genomic_DNA"/>
</dbReference>
<dbReference type="PANTHER" id="PTHR43280:SF2">
    <property type="entry name" value="HTH-TYPE TRANSCRIPTIONAL REGULATOR EXSA"/>
    <property type="match status" value="1"/>
</dbReference>
<protein>
    <recommendedName>
        <fullName evidence="1">Stage 0 sporulation protein A homolog</fullName>
    </recommendedName>
</protein>
<dbReference type="PANTHER" id="PTHR43280">
    <property type="entry name" value="ARAC-FAMILY TRANSCRIPTIONAL REGULATOR"/>
    <property type="match status" value="1"/>
</dbReference>
<evidence type="ECO:0000259" key="8">
    <source>
        <dbReference type="PROSITE" id="PS50110"/>
    </source>
</evidence>
<dbReference type="InterPro" id="IPR018060">
    <property type="entry name" value="HTH_AraC"/>
</dbReference>
<keyword evidence="4" id="KW-0804">Transcription</keyword>
<dbReference type="GO" id="GO:0003700">
    <property type="term" value="F:DNA-binding transcription factor activity"/>
    <property type="evidence" value="ECO:0007669"/>
    <property type="project" value="InterPro"/>
</dbReference>
<accession>A0A1T5BTJ6</accession>
<proteinExistence type="predicted"/>
<evidence type="ECO:0000256" key="1">
    <source>
        <dbReference type="ARBA" id="ARBA00018672"/>
    </source>
</evidence>
<evidence type="ECO:0000313" key="9">
    <source>
        <dbReference type="EMBL" id="SKB50484.1"/>
    </source>
</evidence>
<dbReference type="InterPro" id="IPR001789">
    <property type="entry name" value="Sig_transdc_resp-reg_receiver"/>
</dbReference>
<reference evidence="10" key="1">
    <citation type="submission" date="2017-02" db="EMBL/GenBank/DDBJ databases">
        <authorList>
            <person name="Varghese N."/>
            <person name="Submissions S."/>
        </authorList>
    </citation>
    <scope>NUCLEOTIDE SEQUENCE [LARGE SCALE GENOMIC DNA]</scope>
    <source>
        <strain evidence="10">ATCC 35199</strain>
    </source>
</reference>
<gene>
    <name evidence="9" type="ORF">SAMN02745120_1857</name>
</gene>
<dbReference type="InterPro" id="IPR011006">
    <property type="entry name" value="CheY-like_superfamily"/>
</dbReference>
<dbReference type="InterPro" id="IPR020449">
    <property type="entry name" value="Tscrpt_reg_AraC-type_HTH"/>
</dbReference>
<dbReference type="Gene3D" id="1.10.10.60">
    <property type="entry name" value="Homeodomain-like"/>
    <property type="match status" value="2"/>
</dbReference>
<dbReference type="Pfam" id="PF12833">
    <property type="entry name" value="HTH_18"/>
    <property type="match status" value="1"/>
</dbReference>
<dbReference type="InterPro" id="IPR009057">
    <property type="entry name" value="Homeodomain-like_sf"/>
</dbReference>
<sequence>MLRILIADDEYLAIEAVKKIIKNNIEDVNIVATASSGKEAIIKVNELSPDIAIMDIQMPGIDGLEAIRQIKASNPNILFIVLTAYDLFDYAKESIGLGAVEYLLKPIKKDQLLMAIEKASKIVKSKQIQNKWEYELKEKLTLVSPLLENQFITQHMYAFEDFFSKDFYENLFEINLEKGCAITLKITEDGPDDYKTSSQIQAFFETARILLKKIAPCIVSQSVASKQYAWVPNTDDRRISDFLIDEIKSLHQKLSRQFPYEFKIGIGSLKDYENIYESLKESELAAFGDYKVNVYEADNSVNESEVKDYAYQLVRLAENIGRLDFVGAKHSLKKFHDKISHLPAHIYKQRLLEALVICEKHLPIDMTQKTGEKIERLLNSDSILEMANQFSNFILQWDSEAKAQLLSIEEGVIPDALKYIDKHYNENISMDFVAKQVNISYHYFSKIFKQKIGKSFTDYLTDLRIEKSLEMLSRTQKSVKDISLEIGYNDPNYYCKIFKKITGLTPTEYRAGSDK</sequence>
<dbReference type="SMART" id="SM00448">
    <property type="entry name" value="REC"/>
    <property type="match status" value="1"/>
</dbReference>
<dbReference type="AlphaFoldDB" id="A0A1T5BTJ6"/>
<feature type="domain" description="HTH araC/xylS-type" evidence="7">
    <location>
        <begin position="414"/>
        <end position="512"/>
    </location>
</feature>
<name>A0A1T5BTJ6_9FIRM</name>
<evidence type="ECO:0000256" key="2">
    <source>
        <dbReference type="ARBA" id="ARBA00023015"/>
    </source>
</evidence>
<evidence type="ECO:0000259" key="7">
    <source>
        <dbReference type="PROSITE" id="PS01124"/>
    </source>
</evidence>
<evidence type="ECO:0000256" key="6">
    <source>
        <dbReference type="PROSITE-ProRule" id="PRU00169"/>
    </source>
</evidence>
<dbReference type="Proteomes" id="UP000243406">
    <property type="component" value="Unassembled WGS sequence"/>
</dbReference>
<dbReference type="PROSITE" id="PS50110">
    <property type="entry name" value="RESPONSE_REGULATORY"/>
    <property type="match status" value="1"/>
</dbReference>
<dbReference type="GO" id="GO:0043565">
    <property type="term" value="F:sequence-specific DNA binding"/>
    <property type="evidence" value="ECO:0007669"/>
    <property type="project" value="InterPro"/>
</dbReference>
<evidence type="ECO:0000256" key="5">
    <source>
        <dbReference type="ARBA" id="ARBA00024867"/>
    </source>
</evidence>